<dbReference type="InterPro" id="IPR039536">
    <property type="entry name" value="TetR_C_Proteobacteria"/>
</dbReference>
<dbReference type="EMBL" id="JAIVEX010000004">
    <property type="protein sequence ID" value="MDB0521722.1"/>
    <property type="molecule type" value="Genomic_DNA"/>
</dbReference>
<accession>A0AAE3NDT0</accession>
<dbReference type="InterPro" id="IPR009057">
    <property type="entry name" value="Homeodomain-like_sf"/>
</dbReference>
<feature type="DNA-binding region" description="H-T-H motif" evidence="4">
    <location>
        <begin position="29"/>
        <end position="48"/>
    </location>
</feature>
<dbReference type="InterPro" id="IPR050109">
    <property type="entry name" value="HTH-type_TetR-like_transc_reg"/>
</dbReference>
<dbReference type="Pfam" id="PF14246">
    <property type="entry name" value="TetR_C_7"/>
    <property type="match status" value="1"/>
</dbReference>
<dbReference type="Pfam" id="PF00440">
    <property type="entry name" value="TetR_N"/>
    <property type="match status" value="1"/>
</dbReference>
<dbReference type="InterPro" id="IPR001647">
    <property type="entry name" value="HTH_TetR"/>
</dbReference>
<dbReference type="PANTHER" id="PTHR30055:SF119">
    <property type="entry name" value="NALC"/>
    <property type="match status" value="1"/>
</dbReference>
<dbReference type="SUPFAM" id="SSF46689">
    <property type="entry name" value="Homeodomain-like"/>
    <property type="match status" value="1"/>
</dbReference>
<gene>
    <name evidence="6" type="ORF">LBW55_08855</name>
</gene>
<dbReference type="SUPFAM" id="SSF48498">
    <property type="entry name" value="Tetracyclin repressor-like, C-terminal domain"/>
    <property type="match status" value="1"/>
</dbReference>
<evidence type="ECO:0000313" key="7">
    <source>
        <dbReference type="Proteomes" id="UP001143674"/>
    </source>
</evidence>
<comment type="caution">
    <text evidence="6">The sequence shown here is derived from an EMBL/GenBank/DDBJ whole genome shotgun (WGS) entry which is preliminary data.</text>
</comment>
<proteinExistence type="predicted"/>
<feature type="domain" description="HTH tetR-type" evidence="5">
    <location>
        <begin position="6"/>
        <end position="66"/>
    </location>
</feature>
<dbReference type="PROSITE" id="PS50977">
    <property type="entry name" value="HTH_TETR_2"/>
    <property type="match status" value="1"/>
</dbReference>
<evidence type="ECO:0000259" key="5">
    <source>
        <dbReference type="PROSITE" id="PS50977"/>
    </source>
</evidence>
<name>A0AAE3NDT0_RALSL</name>
<dbReference type="AlphaFoldDB" id="A0AAE3NDT0"/>
<dbReference type="RefSeq" id="WP_184852271.1">
    <property type="nucleotide sequence ID" value="NZ_JABZEH010000002.1"/>
</dbReference>
<keyword evidence="3" id="KW-0804">Transcription</keyword>
<evidence type="ECO:0000256" key="4">
    <source>
        <dbReference type="PROSITE-ProRule" id="PRU00335"/>
    </source>
</evidence>
<dbReference type="Gene3D" id="1.10.357.10">
    <property type="entry name" value="Tetracycline Repressor, domain 2"/>
    <property type="match status" value="1"/>
</dbReference>
<evidence type="ECO:0000256" key="3">
    <source>
        <dbReference type="ARBA" id="ARBA00023163"/>
    </source>
</evidence>
<protein>
    <submittedName>
        <fullName evidence="6">TetR/AcrR family transcriptional regulator</fullName>
    </submittedName>
</protein>
<reference evidence="6" key="1">
    <citation type="submission" date="2021-09" db="EMBL/GenBank/DDBJ databases">
        <title>Genomic analysis of Ralstonia spp.</title>
        <authorList>
            <person name="Aburjaile F."/>
            <person name="Ariute J.C."/>
            <person name="Pais A.K.L."/>
            <person name="Albuquerque G.M.R."/>
            <person name="Silva A.M.F."/>
            <person name="Brenig B."/>
            <person name="Azevedo V."/>
            <person name="Matiuzzi M."/>
            <person name="Ramos R."/>
            <person name="Goes-Neto A."/>
            <person name="Soares S."/>
            <person name="Iseppon A.M.B."/>
            <person name="Souza E."/>
            <person name="Gama M."/>
        </authorList>
    </citation>
    <scope>NUCLEOTIDE SEQUENCE</scope>
    <source>
        <strain evidence="6">B4</strain>
    </source>
</reference>
<sequence>MRRKSEAKRDAILDVAAGLFREVGFERASMAEISTRVGGSKATLYSYFDSKEALFFEVLFRSVQPEFRLTHQALGVGGDGMEKALLRFGERLLALLYSPDVQAARRLVIAEAGRSELGRLCYGRGPAKGHARIADFLREAMEAGRLRRADPDVVAHHFLALLEAELLPGFLFQTFESVDAAHIRAVAGRAVAVFLGAYGSGAQAALP</sequence>
<keyword evidence="1" id="KW-0805">Transcription regulation</keyword>
<dbReference type="GO" id="GO:0003700">
    <property type="term" value="F:DNA-binding transcription factor activity"/>
    <property type="evidence" value="ECO:0007669"/>
    <property type="project" value="TreeGrafter"/>
</dbReference>
<dbReference type="InterPro" id="IPR036271">
    <property type="entry name" value="Tet_transcr_reg_TetR-rel_C_sf"/>
</dbReference>
<evidence type="ECO:0000313" key="6">
    <source>
        <dbReference type="EMBL" id="MDB0521722.1"/>
    </source>
</evidence>
<dbReference type="FunFam" id="1.10.10.60:FF:000141">
    <property type="entry name" value="TetR family transcriptional regulator"/>
    <property type="match status" value="1"/>
</dbReference>
<dbReference type="Gene3D" id="1.10.10.60">
    <property type="entry name" value="Homeodomain-like"/>
    <property type="match status" value="1"/>
</dbReference>
<evidence type="ECO:0000256" key="2">
    <source>
        <dbReference type="ARBA" id="ARBA00023125"/>
    </source>
</evidence>
<dbReference type="Proteomes" id="UP001143674">
    <property type="component" value="Unassembled WGS sequence"/>
</dbReference>
<dbReference type="GO" id="GO:0000976">
    <property type="term" value="F:transcription cis-regulatory region binding"/>
    <property type="evidence" value="ECO:0007669"/>
    <property type="project" value="TreeGrafter"/>
</dbReference>
<dbReference type="PRINTS" id="PR00455">
    <property type="entry name" value="HTHTETR"/>
</dbReference>
<organism evidence="6 7">
    <name type="scientific">Ralstonia solanacearum</name>
    <name type="common">Pseudomonas solanacearum</name>
    <dbReference type="NCBI Taxonomy" id="305"/>
    <lineage>
        <taxon>Bacteria</taxon>
        <taxon>Pseudomonadati</taxon>
        <taxon>Pseudomonadota</taxon>
        <taxon>Betaproteobacteria</taxon>
        <taxon>Burkholderiales</taxon>
        <taxon>Burkholderiaceae</taxon>
        <taxon>Ralstonia</taxon>
        <taxon>Ralstonia solanacearum species complex</taxon>
    </lineage>
</organism>
<dbReference type="PANTHER" id="PTHR30055">
    <property type="entry name" value="HTH-TYPE TRANSCRIPTIONAL REGULATOR RUTR"/>
    <property type="match status" value="1"/>
</dbReference>
<evidence type="ECO:0000256" key="1">
    <source>
        <dbReference type="ARBA" id="ARBA00023015"/>
    </source>
</evidence>
<keyword evidence="2 4" id="KW-0238">DNA-binding</keyword>